<dbReference type="AlphaFoldDB" id="L8JGL4"/>
<reference evidence="1 2" key="1">
    <citation type="submission" date="2012-12" db="EMBL/GenBank/DDBJ databases">
        <title>Genome assembly of Fulvivirga imtechensis AK7.</title>
        <authorList>
            <person name="Nupur N."/>
            <person name="Khatri I."/>
            <person name="Kumar R."/>
            <person name="Subramanian S."/>
            <person name="Pinnaka A."/>
        </authorList>
    </citation>
    <scope>NUCLEOTIDE SEQUENCE [LARGE SCALE GENOMIC DNA]</scope>
    <source>
        <strain evidence="1 2">AK7</strain>
    </source>
</reference>
<sequence>MVVGPDVCQSGLVAHRRQSTGIAFKPLYGAVLVTGWY</sequence>
<evidence type="ECO:0000313" key="2">
    <source>
        <dbReference type="Proteomes" id="UP000011135"/>
    </source>
</evidence>
<proteinExistence type="predicted"/>
<comment type="caution">
    <text evidence="1">The sequence shown here is derived from an EMBL/GenBank/DDBJ whole genome shotgun (WGS) entry which is preliminary data.</text>
</comment>
<dbReference type="Proteomes" id="UP000011135">
    <property type="component" value="Unassembled WGS sequence"/>
</dbReference>
<name>L8JGL4_9BACT</name>
<accession>L8JGL4</accession>
<dbReference type="EMBL" id="AMZN01000174">
    <property type="protein sequence ID" value="ELR68016.1"/>
    <property type="molecule type" value="Genomic_DNA"/>
</dbReference>
<keyword evidence="2" id="KW-1185">Reference proteome</keyword>
<gene>
    <name evidence="1" type="ORF">C900_01264</name>
</gene>
<organism evidence="1 2">
    <name type="scientific">Fulvivirga imtechensis AK7</name>
    <dbReference type="NCBI Taxonomy" id="1237149"/>
    <lineage>
        <taxon>Bacteria</taxon>
        <taxon>Pseudomonadati</taxon>
        <taxon>Bacteroidota</taxon>
        <taxon>Cytophagia</taxon>
        <taxon>Cytophagales</taxon>
        <taxon>Fulvivirgaceae</taxon>
        <taxon>Fulvivirga</taxon>
    </lineage>
</organism>
<protein>
    <submittedName>
        <fullName evidence="1">Uncharacterized protein</fullName>
    </submittedName>
</protein>
<evidence type="ECO:0000313" key="1">
    <source>
        <dbReference type="EMBL" id="ELR68016.1"/>
    </source>
</evidence>